<evidence type="ECO:0000313" key="14">
    <source>
        <dbReference type="Proteomes" id="UP001168990"/>
    </source>
</evidence>
<keyword evidence="11" id="KW-0732">Signal</keyword>
<dbReference type="InterPro" id="IPR028082">
    <property type="entry name" value="Peripla_BP_I"/>
</dbReference>
<comment type="subcellular location">
    <subcellularLocation>
        <location evidence="1">Cell membrane</location>
        <topology evidence="1">Multi-pass membrane protein</topology>
    </subcellularLocation>
</comment>
<keyword evidence="5" id="KW-0297">G-protein coupled receptor</keyword>
<dbReference type="Gene3D" id="2.10.50.30">
    <property type="entry name" value="GPCR, family 3, nine cysteines domain"/>
    <property type="match status" value="1"/>
</dbReference>
<accession>A0AA39C7B4</accession>
<keyword evidence="3 10" id="KW-0812">Transmembrane</keyword>
<keyword evidence="8" id="KW-0325">Glycoprotein</keyword>
<evidence type="ECO:0000256" key="10">
    <source>
        <dbReference type="SAM" id="Phobius"/>
    </source>
</evidence>
<feature type="chain" id="PRO_5041274096" description="G-protein coupled receptors family 3 profile domain-containing protein" evidence="11">
    <location>
        <begin position="18"/>
        <end position="1071"/>
    </location>
</feature>
<feature type="transmembrane region" description="Helical" evidence="10">
    <location>
        <begin position="745"/>
        <end position="768"/>
    </location>
</feature>
<keyword evidence="14" id="KW-1185">Reference proteome</keyword>
<evidence type="ECO:0000256" key="2">
    <source>
        <dbReference type="ARBA" id="ARBA00022475"/>
    </source>
</evidence>
<keyword evidence="6 10" id="KW-0472">Membrane</keyword>
<evidence type="ECO:0000259" key="12">
    <source>
        <dbReference type="PROSITE" id="PS50259"/>
    </source>
</evidence>
<feature type="transmembrane region" description="Helical" evidence="10">
    <location>
        <begin position="701"/>
        <end position="725"/>
    </location>
</feature>
<dbReference type="PROSITE" id="PS50259">
    <property type="entry name" value="G_PROTEIN_RECEP_F3_4"/>
    <property type="match status" value="1"/>
</dbReference>
<organism evidence="13 14">
    <name type="scientific">Microctonus aethiopoides</name>
    <dbReference type="NCBI Taxonomy" id="144406"/>
    <lineage>
        <taxon>Eukaryota</taxon>
        <taxon>Metazoa</taxon>
        <taxon>Ecdysozoa</taxon>
        <taxon>Arthropoda</taxon>
        <taxon>Hexapoda</taxon>
        <taxon>Insecta</taxon>
        <taxon>Pterygota</taxon>
        <taxon>Neoptera</taxon>
        <taxon>Endopterygota</taxon>
        <taxon>Hymenoptera</taxon>
        <taxon>Apocrita</taxon>
        <taxon>Ichneumonoidea</taxon>
        <taxon>Braconidae</taxon>
        <taxon>Euphorinae</taxon>
        <taxon>Microctonus</taxon>
    </lineage>
</organism>
<proteinExistence type="predicted"/>
<dbReference type="PRINTS" id="PR00248">
    <property type="entry name" value="GPCRMGR"/>
</dbReference>
<protein>
    <recommendedName>
        <fullName evidence="12">G-protein coupled receptors family 3 profile domain-containing protein</fullName>
    </recommendedName>
</protein>
<keyword evidence="7" id="KW-0675">Receptor</keyword>
<feature type="signal peptide" evidence="11">
    <location>
        <begin position="1"/>
        <end position="17"/>
    </location>
</feature>
<dbReference type="InterPro" id="IPR017979">
    <property type="entry name" value="GPCR_3_CS"/>
</dbReference>
<reference evidence="13" key="2">
    <citation type="submission" date="2023-03" db="EMBL/GenBank/DDBJ databases">
        <authorList>
            <person name="Inwood S.N."/>
            <person name="Skelly J.G."/>
            <person name="Guhlin J."/>
            <person name="Harrop T.W.R."/>
            <person name="Goldson S.G."/>
            <person name="Dearden P.K."/>
        </authorList>
    </citation>
    <scope>NUCLEOTIDE SEQUENCE</scope>
    <source>
        <strain evidence="13">Irish</strain>
        <tissue evidence="13">Whole body</tissue>
    </source>
</reference>
<dbReference type="GO" id="GO:0004930">
    <property type="term" value="F:G protein-coupled receptor activity"/>
    <property type="evidence" value="ECO:0007669"/>
    <property type="project" value="UniProtKB-KW"/>
</dbReference>
<feature type="transmembrane region" description="Helical" evidence="10">
    <location>
        <begin position="590"/>
        <end position="609"/>
    </location>
</feature>
<dbReference type="InterPro" id="IPR038550">
    <property type="entry name" value="GPCR_3_9-Cys_sf"/>
</dbReference>
<dbReference type="InterPro" id="IPR017978">
    <property type="entry name" value="GPCR_3_C"/>
</dbReference>
<dbReference type="InterPro" id="IPR000337">
    <property type="entry name" value="GPCR_3"/>
</dbReference>
<dbReference type="SUPFAM" id="SSF53822">
    <property type="entry name" value="Periplasmic binding protein-like I"/>
    <property type="match status" value="1"/>
</dbReference>
<dbReference type="EMBL" id="JAQQBS010001424">
    <property type="protein sequence ID" value="KAK0159072.1"/>
    <property type="molecule type" value="Genomic_DNA"/>
</dbReference>
<dbReference type="Pfam" id="PF01094">
    <property type="entry name" value="ANF_receptor"/>
    <property type="match status" value="1"/>
</dbReference>
<gene>
    <name evidence="13" type="ORF">PV328_009999</name>
</gene>
<dbReference type="Gene3D" id="3.40.50.2300">
    <property type="match status" value="2"/>
</dbReference>
<sequence length="1071" mass="122778">MLLVIILLSFCLRTINTLQCVEEFCIGALFDIRDPISPYEPTIKCKKINEVLGIQRIEAALSAMKSIKESAKILPGVTLGLNIEDTCRIPNLALYKALFLIKDVGIYDMYDTSRIQFGFSEVPFEIHEKRHNSKTIAIMGPATIDEITEVQNLLKLFNIPQMGYSDLMPARDHKSKYSTFVRVLSCNTYQANVIRDVVTYFNWNYVSAIYTADHKLIMESFSELLKDDCNNIIPGTCIVKKFAFDLFHNETHYHSAINELAKTKSNVIICFCDNDVLRKIFQTIKELNLTDRFTIVASDSWEDRNQITRGLEEQVWGSIFICIRSLPIPEFSKYYTSLKPSIISANKWFNEFWEDKFNCTLPNEFKIYQNDKNSNIIEIDVNSSRKPCTGNESLATNYQEQKKNGYVMKAIWTIAHGLHNMITEVCGANYYGTCEEMKPFNHSNLVRHLKNLSFVYDDEIMLIDENGHPTKKYDILNFQKLPNNTFEFVSIGKWKNAEMKIFGKFQSKGNKTVTSICSLPCTLGQYRVFTHNENDQNCCWMCKNCDDREYVSSDGGSCIKCLQGEKPNVNRTACDKIPYSQQDWLEPKSIMVVSFTITGFIFTFFTYGVFLKYKNTPIVKSSSWELCKLILFSMILAHTSVFFIMATPTTLTCILSRILPGVAFSIMFASLFIKTRRIARILAVSKNKFPRKQYKLMSMPIQVAISLFYAAIEAAICFMAMIIYPPQPETEYSPEGYPSLTCTKIPLSAIIPFILIGYLLVLCTIYAIKARNIPGNFNETKFIAFAILISIIIWTAFYPIFFCTEYKLVTFSMCTTLTASMMMVFLFFPKLYIIIFKPELNNRALFITNKSIRTHIGRSAGVKQSHLDDLPIYSIYDMKFGKSERGCHLRNVAVQTSSKLLRNFETYNQHKISSTQIYSSSDDEFISDDDNQSHSHYKNVNTLVEIENDKSINQPSNDVSNSKNKLSSMVTTGLNSLRAKCQKNPINNMPSMAPKRRIAMNIVNLLQNNNTRENLQFQNYNLELNDSENVSKKNQQSIHLVKHTRIHEERTPELHNGDPIFNITISLSPEA</sequence>
<evidence type="ECO:0000256" key="11">
    <source>
        <dbReference type="SAM" id="SignalP"/>
    </source>
</evidence>
<feature type="transmembrane region" description="Helical" evidence="10">
    <location>
        <begin position="629"/>
        <end position="648"/>
    </location>
</feature>
<evidence type="ECO:0000256" key="4">
    <source>
        <dbReference type="ARBA" id="ARBA00022989"/>
    </source>
</evidence>
<feature type="domain" description="G-protein coupled receptors family 3 profile" evidence="12">
    <location>
        <begin position="588"/>
        <end position="850"/>
    </location>
</feature>
<dbReference type="PROSITE" id="PS00980">
    <property type="entry name" value="G_PROTEIN_RECEP_F3_2"/>
    <property type="match status" value="1"/>
</dbReference>
<feature type="transmembrane region" description="Helical" evidence="10">
    <location>
        <begin position="654"/>
        <end position="673"/>
    </location>
</feature>
<evidence type="ECO:0000313" key="13">
    <source>
        <dbReference type="EMBL" id="KAK0159072.1"/>
    </source>
</evidence>
<reference evidence="13" key="1">
    <citation type="journal article" date="2023" name="bioRxiv">
        <title>Scaffold-level genome assemblies of two parasitoid biocontrol wasps reveal the parthenogenesis mechanism and an associated novel virus.</title>
        <authorList>
            <person name="Inwood S."/>
            <person name="Skelly J."/>
            <person name="Guhlin J."/>
            <person name="Harrop T."/>
            <person name="Goldson S."/>
            <person name="Dearden P."/>
        </authorList>
    </citation>
    <scope>NUCLEOTIDE SEQUENCE</scope>
    <source>
        <strain evidence="13">Irish</strain>
        <tissue evidence="13">Whole body</tissue>
    </source>
</reference>
<evidence type="ECO:0000256" key="1">
    <source>
        <dbReference type="ARBA" id="ARBA00004651"/>
    </source>
</evidence>
<dbReference type="InterPro" id="IPR050726">
    <property type="entry name" value="mGluR"/>
</dbReference>
<keyword evidence="9" id="KW-0807">Transducer</keyword>
<comment type="caution">
    <text evidence="13">The sequence shown here is derived from an EMBL/GenBank/DDBJ whole genome shotgun (WGS) entry which is preliminary data.</text>
</comment>
<evidence type="ECO:0000256" key="5">
    <source>
        <dbReference type="ARBA" id="ARBA00023040"/>
    </source>
</evidence>
<evidence type="ECO:0000256" key="7">
    <source>
        <dbReference type="ARBA" id="ARBA00023170"/>
    </source>
</evidence>
<feature type="transmembrane region" description="Helical" evidence="10">
    <location>
        <begin position="780"/>
        <end position="802"/>
    </location>
</feature>
<evidence type="ECO:0000256" key="6">
    <source>
        <dbReference type="ARBA" id="ARBA00023136"/>
    </source>
</evidence>
<name>A0AA39C7B4_9HYME</name>
<dbReference type="AlphaFoldDB" id="A0AA39C7B4"/>
<evidence type="ECO:0000256" key="9">
    <source>
        <dbReference type="ARBA" id="ARBA00023224"/>
    </source>
</evidence>
<keyword evidence="2" id="KW-1003">Cell membrane</keyword>
<evidence type="ECO:0000256" key="8">
    <source>
        <dbReference type="ARBA" id="ARBA00023180"/>
    </source>
</evidence>
<dbReference type="InterPro" id="IPR001828">
    <property type="entry name" value="ANF_lig-bd_rcpt"/>
</dbReference>
<dbReference type="Pfam" id="PF00003">
    <property type="entry name" value="7tm_3"/>
    <property type="match status" value="1"/>
</dbReference>
<evidence type="ECO:0000256" key="3">
    <source>
        <dbReference type="ARBA" id="ARBA00022692"/>
    </source>
</evidence>
<feature type="transmembrane region" description="Helical" evidence="10">
    <location>
        <begin position="808"/>
        <end position="828"/>
    </location>
</feature>
<dbReference type="PANTHER" id="PTHR24060">
    <property type="entry name" value="METABOTROPIC GLUTAMATE RECEPTOR"/>
    <property type="match status" value="1"/>
</dbReference>
<keyword evidence="4 10" id="KW-1133">Transmembrane helix</keyword>
<dbReference type="Proteomes" id="UP001168990">
    <property type="component" value="Unassembled WGS sequence"/>
</dbReference>
<dbReference type="GO" id="GO:0005886">
    <property type="term" value="C:plasma membrane"/>
    <property type="evidence" value="ECO:0007669"/>
    <property type="project" value="UniProtKB-SubCell"/>
</dbReference>